<dbReference type="InterPro" id="IPR037138">
    <property type="entry name" value="His_deacetylse_dom_sf"/>
</dbReference>
<dbReference type="Proteomes" id="UP000292118">
    <property type="component" value="Chromosome"/>
</dbReference>
<reference evidence="6 7" key="1">
    <citation type="submission" date="2019-01" db="EMBL/GenBank/DDBJ databases">
        <title>Genome sequencing of strain FW10M-9.</title>
        <authorList>
            <person name="Heo J."/>
            <person name="Kim S.-J."/>
            <person name="Kim J.-S."/>
            <person name="Hong S.-B."/>
            <person name="Kwon S.-W."/>
        </authorList>
    </citation>
    <scope>NUCLEOTIDE SEQUENCE [LARGE SCALE GENOMIC DNA]</scope>
    <source>
        <strain evidence="6 7">FW10M-9</strain>
    </source>
</reference>
<dbReference type="GO" id="GO:0045150">
    <property type="term" value="P:acetoin catabolic process"/>
    <property type="evidence" value="ECO:0007669"/>
    <property type="project" value="UniProtKB-UniPathway"/>
</dbReference>
<dbReference type="InterPro" id="IPR023696">
    <property type="entry name" value="Ureohydrolase_dom_sf"/>
</dbReference>
<evidence type="ECO:0000256" key="2">
    <source>
        <dbReference type="ARBA" id="ARBA00005947"/>
    </source>
</evidence>
<dbReference type="PRINTS" id="PR01270">
    <property type="entry name" value="HDASUPER"/>
</dbReference>
<dbReference type="KEGG" id="xya:ET471_07585"/>
<feature type="domain" description="Histone deacetylase" evidence="5">
    <location>
        <begin position="21"/>
        <end position="314"/>
    </location>
</feature>
<dbReference type="SUPFAM" id="SSF52768">
    <property type="entry name" value="Arginase/deacetylase"/>
    <property type="match status" value="1"/>
</dbReference>
<dbReference type="EMBL" id="CP035493">
    <property type="protein sequence ID" value="QAY69910.1"/>
    <property type="molecule type" value="Genomic_DNA"/>
</dbReference>
<dbReference type="RefSeq" id="WP_129187379.1">
    <property type="nucleotide sequence ID" value="NZ_CP035493.1"/>
</dbReference>
<comment type="similarity">
    <text evidence="2">Belongs to the histone deacetylase family.</text>
</comment>
<evidence type="ECO:0000256" key="1">
    <source>
        <dbReference type="ARBA" id="ARBA00005101"/>
    </source>
</evidence>
<protein>
    <recommendedName>
        <fullName evidence="3">Acetoin utilization protein AcuC</fullName>
    </recommendedName>
</protein>
<dbReference type="AlphaFoldDB" id="A0A4P6F261"/>
<dbReference type="InterPro" id="IPR023801">
    <property type="entry name" value="His_deacetylse_dom"/>
</dbReference>
<dbReference type="GO" id="GO:0004407">
    <property type="term" value="F:histone deacetylase activity"/>
    <property type="evidence" value="ECO:0007669"/>
    <property type="project" value="TreeGrafter"/>
</dbReference>
<sequence>MPLARLVWSPALLRYDFGPGHPMSPARLDLTMRLADELGLLTSRDLEVVSVPPAPDVVLETVHDADYVAAVRAAAAGTPAPERGLGTEDDPVFPGMHDAAARLVAGSVDVADAVWDGRVLHGLNIAGGMHHAHRGVASGFCIYNDAAAAIRRLLDAGAERVAYVDLDAHHGDGVEAEFWDDPRVLTVSVHQDGSTLFPGTGRASDVGGPGAEGFAANVPLPPRTTSAGWLRAFDAVVPALLREFRPQVIVSQHGADAHARDPLSDLRVGVDALRQAARVLHDLAHELADGRWVALGGGGYAVVDVVPLVWSSLLAEALHAPLDLAQPLPPAWREHVAQVSGLSAARYLGIETADWRRWATGYDPADDVDRAVLAARKAVFPLWGLDPYHD</sequence>
<keyword evidence="4" id="KW-0006">Acetoin catabolism</keyword>
<evidence type="ECO:0000313" key="7">
    <source>
        <dbReference type="Proteomes" id="UP000292118"/>
    </source>
</evidence>
<comment type="pathway">
    <text evidence="1">Ketone degradation; acetoin degradation.</text>
</comment>
<name>A0A4P6F261_9MICO</name>
<evidence type="ECO:0000259" key="5">
    <source>
        <dbReference type="Pfam" id="PF00850"/>
    </source>
</evidence>
<dbReference type="PRINTS" id="PR01272">
    <property type="entry name" value="ACUCPROTEIN"/>
</dbReference>
<dbReference type="InterPro" id="IPR003085">
    <property type="entry name" value="AcuC"/>
</dbReference>
<dbReference type="OrthoDB" id="9808367at2"/>
<dbReference type="CDD" id="cd09994">
    <property type="entry name" value="HDAC_AcuC_like"/>
    <property type="match status" value="1"/>
</dbReference>
<organism evidence="6 7">
    <name type="scientific">Xylanimonas protaetiae</name>
    <dbReference type="NCBI Taxonomy" id="2509457"/>
    <lineage>
        <taxon>Bacteria</taxon>
        <taxon>Bacillati</taxon>
        <taxon>Actinomycetota</taxon>
        <taxon>Actinomycetes</taxon>
        <taxon>Micrococcales</taxon>
        <taxon>Promicromonosporaceae</taxon>
        <taxon>Xylanimonas</taxon>
    </lineage>
</organism>
<dbReference type="PANTHER" id="PTHR10625">
    <property type="entry name" value="HISTONE DEACETYLASE HDAC1-RELATED"/>
    <property type="match status" value="1"/>
</dbReference>
<keyword evidence="7" id="KW-1185">Reference proteome</keyword>
<accession>A0A4P6F261</accession>
<proteinExistence type="inferred from homology"/>
<dbReference type="InterPro" id="IPR000286">
    <property type="entry name" value="HDACs"/>
</dbReference>
<dbReference type="Pfam" id="PF00850">
    <property type="entry name" value="Hist_deacetyl"/>
    <property type="match status" value="1"/>
</dbReference>
<dbReference type="PANTHER" id="PTHR10625:SF10">
    <property type="entry name" value="HISTONE DEACETYLASE HDAC1"/>
    <property type="match status" value="1"/>
</dbReference>
<evidence type="ECO:0000313" key="6">
    <source>
        <dbReference type="EMBL" id="QAY69910.1"/>
    </source>
</evidence>
<dbReference type="Gene3D" id="3.40.800.20">
    <property type="entry name" value="Histone deacetylase domain"/>
    <property type="match status" value="1"/>
</dbReference>
<dbReference type="GO" id="GO:0040029">
    <property type="term" value="P:epigenetic regulation of gene expression"/>
    <property type="evidence" value="ECO:0007669"/>
    <property type="project" value="TreeGrafter"/>
</dbReference>
<gene>
    <name evidence="6" type="ORF">ET471_07585</name>
</gene>
<evidence type="ECO:0000256" key="4">
    <source>
        <dbReference type="ARBA" id="ARBA00022627"/>
    </source>
</evidence>
<evidence type="ECO:0000256" key="3">
    <source>
        <dbReference type="ARBA" id="ARBA00020218"/>
    </source>
</evidence>
<dbReference type="UniPathway" id="UPA00040"/>